<reference evidence="2 3" key="1">
    <citation type="submission" date="2018-09" db="EMBL/GenBank/DDBJ databases">
        <title>YIM 75000 draft genome.</title>
        <authorList>
            <person name="Tang S."/>
            <person name="Feng Y."/>
        </authorList>
    </citation>
    <scope>NUCLEOTIDE SEQUENCE [LARGE SCALE GENOMIC DNA]</scope>
    <source>
        <strain evidence="2 3">YIM 75000</strain>
    </source>
</reference>
<gene>
    <name evidence="2" type="ORF">D5H78_00970</name>
</gene>
<dbReference type="Proteomes" id="UP000265614">
    <property type="component" value="Unassembled WGS sequence"/>
</dbReference>
<comment type="caution">
    <text evidence="2">The sequence shown here is derived from an EMBL/GenBank/DDBJ whole genome shotgun (WGS) entry which is preliminary data.</text>
</comment>
<evidence type="ECO:0000313" key="3">
    <source>
        <dbReference type="Proteomes" id="UP000265614"/>
    </source>
</evidence>
<name>A0A3A3ZB47_9ACTN</name>
<dbReference type="InterPro" id="IPR005560">
    <property type="entry name" value="Csp_YhjQ"/>
</dbReference>
<sequence length="196" mass="21150">MPVPPRKSTERATGRRYPRAFARARSGQAPGVRGRARDPARPPARPPRTTTPHDPTTTEDLVTYARRLLDTHPQDAVDLDRDLLGRALDALWACAQACTACADACLGEDMVADLAKCIRTDLDCADVCLATGKVLSRHTAYDANLSRALLEACVTACRSCGDECASHAGMHEHCRLCAEACRECEEACRALLASMG</sequence>
<evidence type="ECO:0000313" key="2">
    <source>
        <dbReference type="EMBL" id="RJK98326.1"/>
    </source>
</evidence>
<dbReference type="OrthoDB" id="5396211at2"/>
<organism evidence="2 3">
    <name type="scientific">Vallicoccus soli</name>
    <dbReference type="NCBI Taxonomy" id="2339232"/>
    <lineage>
        <taxon>Bacteria</taxon>
        <taxon>Bacillati</taxon>
        <taxon>Actinomycetota</taxon>
        <taxon>Actinomycetes</taxon>
        <taxon>Motilibacterales</taxon>
        <taxon>Vallicoccaceae</taxon>
        <taxon>Vallicoccus</taxon>
    </lineage>
</organism>
<proteinExistence type="predicted"/>
<dbReference type="Pfam" id="PF03860">
    <property type="entry name" value="Csp"/>
    <property type="match status" value="1"/>
</dbReference>
<dbReference type="AlphaFoldDB" id="A0A3A3ZB47"/>
<dbReference type="EMBL" id="QZEZ01000001">
    <property type="protein sequence ID" value="RJK98326.1"/>
    <property type="molecule type" value="Genomic_DNA"/>
</dbReference>
<evidence type="ECO:0000256" key="1">
    <source>
        <dbReference type="SAM" id="MobiDB-lite"/>
    </source>
</evidence>
<dbReference type="PANTHER" id="PTHR37310">
    <property type="entry name" value="CYTOPLASMIC PROTEIN-RELATED"/>
    <property type="match status" value="1"/>
</dbReference>
<dbReference type="PANTHER" id="PTHR37310:SF1">
    <property type="entry name" value="CYTOPLASMIC PROTEIN"/>
    <property type="match status" value="1"/>
</dbReference>
<protein>
    <submittedName>
        <fullName evidence="2">Four-helix bundle copper-binding protein</fullName>
    </submittedName>
</protein>
<keyword evidence="3" id="KW-1185">Reference proteome</keyword>
<dbReference type="Gene3D" id="1.20.1270.360">
    <property type="match status" value="1"/>
</dbReference>
<dbReference type="InterPro" id="IPR044543">
    <property type="entry name" value="YHJQ-like"/>
</dbReference>
<accession>A0A3A3ZB47</accession>
<dbReference type="CDD" id="cd08026">
    <property type="entry name" value="DUF326"/>
    <property type="match status" value="1"/>
</dbReference>
<feature type="region of interest" description="Disordered" evidence="1">
    <location>
        <begin position="1"/>
        <end position="58"/>
    </location>
</feature>